<dbReference type="AlphaFoldDB" id="A0AB39VA52"/>
<proteinExistence type="predicted"/>
<name>A0AB39VA52_9FUSO</name>
<dbReference type="RefSeq" id="WP_369712636.1">
    <property type="nucleotide sequence ID" value="NZ_CP165646.1"/>
</dbReference>
<organism evidence="1">
    <name type="scientific">Leptotrichia mesophila</name>
    <dbReference type="NCBI Taxonomy" id="3239303"/>
    <lineage>
        <taxon>Bacteria</taxon>
        <taxon>Fusobacteriati</taxon>
        <taxon>Fusobacteriota</taxon>
        <taxon>Fusobacteriia</taxon>
        <taxon>Fusobacteriales</taxon>
        <taxon>Leptotrichiaceae</taxon>
        <taxon>Leptotrichia</taxon>
    </lineage>
</organism>
<dbReference type="EMBL" id="CP165646">
    <property type="protein sequence ID" value="XDU64276.1"/>
    <property type="molecule type" value="Genomic_DNA"/>
</dbReference>
<accession>A0AB39VA52</accession>
<dbReference type="KEGG" id="lmes:AB8B23_10090"/>
<evidence type="ECO:0000313" key="1">
    <source>
        <dbReference type="EMBL" id="XDU64276.1"/>
    </source>
</evidence>
<sequence>MEEIYSLNLGDYIEIENKLPNEEKKQAKIKIHKLKKDSISNLHLDCCFYCGNSFIETKKKENGCCNSHTVPKSFLDNISENGNVNFFNSIYQSEFNSKNNGLNNAGTFKLICRKCDREIFKSYENIDNYNSKPNVKMLAQIDMKNNLKNIDKCIKNLELYKVLEEGLSIFNEVSKRKEKFEIDLSEYKEAYDYAKKVSQKPFNDYNILYFKKLNYIVPVAYQGTVALINDLRGNIINNVYSNDKKYKIKNISLCVFPLENSSVIIIFTNKKNKRYSEFFNDFKKLDLEKQLSIVNYILFSYTEEYFLSPLISKNTLDQLKELVYKTSDFYRKTENPDDKKEVFKKIREIYNYDESLKFPNLLLEKFSIENLKKENI</sequence>
<protein>
    <submittedName>
        <fullName evidence="1">Uncharacterized protein</fullName>
    </submittedName>
</protein>
<gene>
    <name evidence="1" type="ORF">AB8B23_10090</name>
</gene>
<reference evidence="1" key="1">
    <citation type="submission" date="2024-07" db="EMBL/GenBank/DDBJ databases">
        <authorList>
            <person name="Li X.-J."/>
            <person name="Wang X."/>
        </authorList>
    </citation>
    <scope>NUCLEOTIDE SEQUENCE</scope>
    <source>
        <strain evidence="1">HSP-342</strain>
    </source>
</reference>